<evidence type="ECO:0000313" key="1">
    <source>
        <dbReference type="EMBL" id="MFD1313805.1"/>
    </source>
</evidence>
<protein>
    <submittedName>
        <fullName evidence="1">Uncharacterized protein</fullName>
    </submittedName>
</protein>
<gene>
    <name evidence="1" type="ORF">ACFQ5X_50175</name>
</gene>
<keyword evidence="2" id="KW-1185">Reference proteome</keyword>
<name>A0ABW3XXA4_9ACTN</name>
<dbReference type="Proteomes" id="UP001597058">
    <property type="component" value="Unassembled WGS sequence"/>
</dbReference>
<proteinExistence type="predicted"/>
<sequence length="86" mass="9837">MTAWSPPPPGDRREQLPDDVLQLLVPGTYTCDPCRTARSLHAVALGQPERAAELGFDGHRERLHTRCQIRQPWTGLECRCRCQREE</sequence>
<dbReference type="RefSeq" id="WP_381239516.1">
    <property type="nucleotide sequence ID" value="NZ_JBHSKH010000073.1"/>
</dbReference>
<evidence type="ECO:0000313" key="2">
    <source>
        <dbReference type="Proteomes" id="UP001597058"/>
    </source>
</evidence>
<dbReference type="EMBL" id="JBHTMM010000277">
    <property type="protein sequence ID" value="MFD1313805.1"/>
    <property type="molecule type" value="Genomic_DNA"/>
</dbReference>
<accession>A0ABW3XXA4</accession>
<reference evidence="2" key="1">
    <citation type="journal article" date="2019" name="Int. J. Syst. Evol. Microbiol.">
        <title>The Global Catalogue of Microorganisms (GCM) 10K type strain sequencing project: providing services to taxonomists for standard genome sequencing and annotation.</title>
        <authorList>
            <consortium name="The Broad Institute Genomics Platform"/>
            <consortium name="The Broad Institute Genome Sequencing Center for Infectious Disease"/>
            <person name="Wu L."/>
            <person name="Ma J."/>
        </authorList>
    </citation>
    <scope>NUCLEOTIDE SEQUENCE [LARGE SCALE GENOMIC DNA]</scope>
    <source>
        <strain evidence="2">CGMCC 4.7020</strain>
    </source>
</reference>
<comment type="caution">
    <text evidence="1">The sequence shown here is derived from an EMBL/GenBank/DDBJ whole genome shotgun (WGS) entry which is preliminary data.</text>
</comment>
<organism evidence="1 2">
    <name type="scientific">Streptomyces kaempferi</name>
    <dbReference type="NCBI Taxonomy" id="333725"/>
    <lineage>
        <taxon>Bacteria</taxon>
        <taxon>Bacillati</taxon>
        <taxon>Actinomycetota</taxon>
        <taxon>Actinomycetes</taxon>
        <taxon>Kitasatosporales</taxon>
        <taxon>Streptomycetaceae</taxon>
        <taxon>Streptomyces</taxon>
    </lineage>
</organism>